<dbReference type="EMBL" id="CACRUF010000007">
    <property type="protein sequence ID" value="VYT68136.1"/>
    <property type="molecule type" value="Genomic_DNA"/>
</dbReference>
<feature type="transmembrane region" description="Helical" evidence="1">
    <location>
        <begin position="12"/>
        <end position="37"/>
    </location>
</feature>
<gene>
    <name evidence="2" type="ORF">VDLFYP95_00454</name>
</gene>
<dbReference type="AlphaFoldDB" id="A0A6N2YQH4"/>
<organism evidence="2">
    <name type="scientific">Veillonella dispar</name>
    <dbReference type="NCBI Taxonomy" id="39778"/>
    <lineage>
        <taxon>Bacteria</taxon>
        <taxon>Bacillati</taxon>
        <taxon>Bacillota</taxon>
        <taxon>Negativicutes</taxon>
        <taxon>Veillonellales</taxon>
        <taxon>Veillonellaceae</taxon>
        <taxon>Veillonella</taxon>
    </lineage>
</organism>
<name>A0A6N2YQH4_9FIRM</name>
<reference evidence="2" key="1">
    <citation type="submission" date="2019-11" db="EMBL/GenBank/DDBJ databases">
        <authorList>
            <person name="Feng L."/>
        </authorList>
    </citation>
    <scope>NUCLEOTIDE SEQUENCE</scope>
    <source>
        <strain evidence="2">VdisparLFYP95</strain>
    </source>
</reference>
<sequence length="191" mass="21963">MSTHDKQSGFILYSTLMSITISTIVLTLLLGIVFYGVMWNAKLIDSVAMMEDGRYTRRMVVAQIIWNPVQVTVEDRNKTLYVHDTKRTTLTVQRHALYRKLTDGSLQPVSGSRIIGTKDKRNVGYTQEHPFSIDESETIHMRWYITNRFTGDKQYTAGYGGLAIYEVSIGQSSIYDWYKYHEEPSHEHGSP</sequence>
<keyword evidence="1" id="KW-0472">Membrane</keyword>
<evidence type="ECO:0000256" key="1">
    <source>
        <dbReference type="SAM" id="Phobius"/>
    </source>
</evidence>
<protein>
    <submittedName>
        <fullName evidence="2">Uncharacterized protein</fullName>
    </submittedName>
</protein>
<keyword evidence="1" id="KW-1133">Transmembrane helix</keyword>
<keyword evidence="1" id="KW-0812">Transmembrane</keyword>
<proteinExistence type="predicted"/>
<accession>A0A6N2YQH4</accession>
<evidence type="ECO:0000313" key="2">
    <source>
        <dbReference type="EMBL" id="VYT68136.1"/>
    </source>
</evidence>